<protein>
    <submittedName>
        <fullName evidence="2">Uncharacterized protein</fullName>
    </submittedName>
</protein>
<proteinExistence type="predicted"/>
<keyword evidence="2" id="KW-0614">Plasmid</keyword>
<geneLocation type="plasmid" evidence="2 4">
    <name>unnamed1</name>
</geneLocation>
<keyword evidence="1" id="KW-0472">Membrane</keyword>
<evidence type="ECO:0000313" key="2">
    <source>
        <dbReference type="EMBL" id="UWM56994.1"/>
    </source>
</evidence>
<dbReference type="KEGG" id="ssai:N0B31_22370"/>
<dbReference type="RefSeq" id="WP_260644105.1">
    <property type="nucleotide sequence ID" value="NZ_CP104004.1"/>
</dbReference>
<evidence type="ECO:0000256" key="1">
    <source>
        <dbReference type="SAM" id="Phobius"/>
    </source>
</evidence>
<dbReference type="GeneID" id="74945230"/>
<evidence type="ECO:0000313" key="4">
    <source>
        <dbReference type="Proteomes" id="UP001057580"/>
    </source>
</evidence>
<dbReference type="KEGG" id="ssai:N0B31_21570"/>
<feature type="transmembrane region" description="Helical" evidence="1">
    <location>
        <begin position="21"/>
        <end position="54"/>
    </location>
</feature>
<reference evidence="2" key="1">
    <citation type="submission" date="2022-09" db="EMBL/GenBank/DDBJ databases">
        <title>Diverse halophilic archaea isolated from saline environments.</title>
        <authorList>
            <person name="Cui H.-L."/>
        </authorList>
    </citation>
    <scope>NUCLEOTIDE SEQUENCE</scope>
    <source>
        <strain evidence="2">ZS-35-S2</strain>
        <plasmid evidence="2">unnamed1</plasmid>
    </source>
</reference>
<dbReference type="EMBL" id="CP104004">
    <property type="protein sequence ID" value="UWM57033.1"/>
    <property type="molecule type" value="Genomic_DNA"/>
</dbReference>
<sequence>MSSGDDAEFSDEEIRGYMNDVVILMSGFLLVIAVAILSVELLLGPLIAGVIPAFSGSIIDCTWTGTESVCTGGVGPQAALAVAVGLPLTIIWLNTYQNRIRPLLARRGIVP</sequence>
<keyword evidence="1" id="KW-0812">Transmembrane</keyword>
<keyword evidence="1" id="KW-1133">Transmembrane helix</keyword>
<dbReference type="Proteomes" id="UP001057580">
    <property type="component" value="Plasmid unnamed1"/>
</dbReference>
<gene>
    <name evidence="3" type="ORF">N0B31_21570</name>
    <name evidence="2" type="ORF">N0B31_22370</name>
</gene>
<name>A0A9E7R8G0_9EURY</name>
<organism evidence="2 4">
    <name type="scientific">Salinirubellus salinus</name>
    <dbReference type="NCBI Taxonomy" id="1364945"/>
    <lineage>
        <taxon>Archaea</taxon>
        <taxon>Methanobacteriati</taxon>
        <taxon>Methanobacteriota</taxon>
        <taxon>Stenosarchaea group</taxon>
        <taxon>Halobacteria</taxon>
        <taxon>Halobacteriales</taxon>
        <taxon>Natronomonadaceae</taxon>
        <taxon>Salinirubellus</taxon>
    </lineage>
</organism>
<accession>A0A9E7R8G0</accession>
<evidence type="ECO:0000313" key="3">
    <source>
        <dbReference type="EMBL" id="UWM57033.1"/>
    </source>
</evidence>
<dbReference type="AlphaFoldDB" id="A0A9E7R8G0"/>
<keyword evidence="4" id="KW-1185">Reference proteome</keyword>
<feature type="transmembrane region" description="Helical" evidence="1">
    <location>
        <begin position="74"/>
        <end position="93"/>
    </location>
</feature>
<dbReference type="EMBL" id="CP104004">
    <property type="protein sequence ID" value="UWM56994.1"/>
    <property type="molecule type" value="Genomic_DNA"/>
</dbReference>